<dbReference type="EC" id="3.4.11.18" evidence="5"/>
<evidence type="ECO:0000256" key="3">
    <source>
        <dbReference type="ARBA" id="ARBA00022723"/>
    </source>
</evidence>
<evidence type="ECO:0000313" key="8">
    <source>
        <dbReference type="Proteomes" id="UP000815325"/>
    </source>
</evidence>
<comment type="cofactor">
    <cofactor evidence="5">
        <name>Co(2+)</name>
        <dbReference type="ChEBI" id="CHEBI:48828"/>
    </cofactor>
    <cofactor evidence="5">
        <name>Zn(2+)</name>
        <dbReference type="ChEBI" id="CHEBI:29105"/>
    </cofactor>
    <cofactor evidence="5">
        <name>Mn(2+)</name>
        <dbReference type="ChEBI" id="CHEBI:29035"/>
    </cofactor>
    <cofactor evidence="5">
        <name>Fe(2+)</name>
        <dbReference type="ChEBI" id="CHEBI:29033"/>
    </cofactor>
    <text evidence="5">Binds 2 divalent metal cations per subunit. Has a high-affinity and a low affinity metal-binding site. The true nature of the physiological cofactor is under debate. The enzyme is active with cobalt, zinc, manganese or divalent iron ions.</text>
</comment>
<evidence type="ECO:0000256" key="4">
    <source>
        <dbReference type="ARBA" id="ARBA00022801"/>
    </source>
</evidence>
<dbReference type="CDD" id="cd01086">
    <property type="entry name" value="MetAP1"/>
    <property type="match status" value="1"/>
</dbReference>
<evidence type="ECO:0000256" key="5">
    <source>
        <dbReference type="RuleBase" id="RU003653"/>
    </source>
</evidence>
<dbReference type="SUPFAM" id="SSF55920">
    <property type="entry name" value="Creatinase/aminopeptidase"/>
    <property type="match status" value="1"/>
</dbReference>
<organism evidence="7 8">
    <name type="scientific">Dunaliella salina</name>
    <name type="common">Green alga</name>
    <name type="synonym">Protococcus salinus</name>
    <dbReference type="NCBI Taxonomy" id="3046"/>
    <lineage>
        <taxon>Eukaryota</taxon>
        <taxon>Viridiplantae</taxon>
        <taxon>Chlorophyta</taxon>
        <taxon>core chlorophytes</taxon>
        <taxon>Chlorophyceae</taxon>
        <taxon>CS clade</taxon>
        <taxon>Chlamydomonadales</taxon>
        <taxon>Dunaliellaceae</taxon>
        <taxon>Dunaliella</taxon>
    </lineage>
</organism>
<name>A0ABQ7GTT8_DUNSA</name>
<comment type="similarity">
    <text evidence="5">Belongs to the peptidase M24A family.</text>
</comment>
<dbReference type="EMBL" id="MU069593">
    <property type="protein sequence ID" value="KAF5838034.1"/>
    <property type="molecule type" value="Genomic_DNA"/>
</dbReference>
<dbReference type="PANTHER" id="PTHR43330:SF7">
    <property type="entry name" value="METHIONINE AMINOPEPTIDASE 1"/>
    <property type="match status" value="1"/>
</dbReference>
<comment type="catalytic activity">
    <reaction evidence="5">
        <text>Release of N-terminal amino acids, preferentially methionine, from peptides and arylamides.</text>
        <dbReference type="EC" id="3.4.11.18"/>
    </reaction>
</comment>
<sequence>MPLALIQAAWPEHKQVHAPPPDAWLYVVKKGKERSQIMPQFEWTGPLRPDKVSPARKIPSHIPKPDYYKTGFPVMEIESKQQNMVPFYNATDQAGIKAACRLGREILDTAHRAIRPGITTDEIDRIVHEATMEANAYPSPYNYFNFPKSVCTSVNEVICHGIPDARELQNGDIVNVDVTAQLNGYCGDLNETFVVGEVDEQSKKLIKTAHDCLAKAVAMCKPGVRYRDVGEVITKHAQANGMSVVRTYCGHGIGQLFHCAPSIPHYAQNKAVGVMKVGMGMEGVGPQCPCGPSILSPSLPQYAQNKALGIVRVSMGMERV</sequence>
<dbReference type="InterPro" id="IPR000994">
    <property type="entry name" value="Pept_M24"/>
</dbReference>
<dbReference type="Pfam" id="PF00557">
    <property type="entry name" value="Peptidase_M24"/>
    <property type="match status" value="1"/>
</dbReference>
<dbReference type="PANTHER" id="PTHR43330">
    <property type="entry name" value="METHIONINE AMINOPEPTIDASE"/>
    <property type="match status" value="1"/>
</dbReference>
<proteinExistence type="inferred from homology"/>
<dbReference type="InterPro" id="IPR036005">
    <property type="entry name" value="Creatinase/aminopeptidase-like"/>
</dbReference>
<feature type="domain" description="Peptidase M24" evidence="6">
    <location>
        <begin position="95"/>
        <end position="279"/>
    </location>
</feature>
<comment type="function">
    <text evidence="5">Cotranslationally removes the N-terminal methionine from nascent proteins. The N-terminal methionine is often cleaved when the second residue in the primary sequence is small and uncharged (Met-Ala-, Cys, Gly, Pro, Ser, Thr, or Val).</text>
</comment>
<keyword evidence="1 5" id="KW-0031">Aminopeptidase</keyword>
<dbReference type="Proteomes" id="UP000815325">
    <property type="component" value="Unassembled WGS sequence"/>
</dbReference>
<accession>A0ABQ7GTT8</accession>
<dbReference type="NCBIfam" id="TIGR00500">
    <property type="entry name" value="met_pdase_I"/>
    <property type="match status" value="1"/>
</dbReference>
<evidence type="ECO:0000313" key="7">
    <source>
        <dbReference type="EMBL" id="KAF5838034.1"/>
    </source>
</evidence>
<dbReference type="InterPro" id="IPR002467">
    <property type="entry name" value="Pept_M24A_MAP1"/>
</dbReference>
<evidence type="ECO:0000256" key="1">
    <source>
        <dbReference type="ARBA" id="ARBA00022438"/>
    </source>
</evidence>
<dbReference type="Gene3D" id="3.90.230.10">
    <property type="entry name" value="Creatinase/methionine aminopeptidase superfamily"/>
    <property type="match status" value="1"/>
</dbReference>
<protein>
    <recommendedName>
        <fullName evidence="5">Methionine aminopeptidase</fullName>
        <ecNumber evidence="5">3.4.11.18</ecNumber>
    </recommendedName>
</protein>
<dbReference type="PRINTS" id="PR00599">
    <property type="entry name" value="MAPEPTIDASE"/>
</dbReference>
<dbReference type="InterPro" id="IPR001714">
    <property type="entry name" value="Pept_M24_MAP"/>
</dbReference>
<evidence type="ECO:0000259" key="6">
    <source>
        <dbReference type="Pfam" id="PF00557"/>
    </source>
</evidence>
<reference evidence="7" key="1">
    <citation type="submission" date="2017-08" db="EMBL/GenBank/DDBJ databases">
        <authorList>
            <person name="Polle J.E."/>
            <person name="Barry K."/>
            <person name="Cushman J."/>
            <person name="Schmutz J."/>
            <person name="Tran D."/>
            <person name="Hathwaick L.T."/>
            <person name="Yim W.C."/>
            <person name="Jenkins J."/>
            <person name="Mckie-Krisberg Z.M."/>
            <person name="Prochnik S."/>
            <person name="Lindquist E."/>
            <person name="Dockter R.B."/>
            <person name="Adam C."/>
            <person name="Molina H."/>
            <person name="Bunkerborg J."/>
            <person name="Jin E."/>
            <person name="Buchheim M."/>
            <person name="Magnuson J."/>
        </authorList>
    </citation>
    <scope>NUCLEOTIDE SEQUENCE</scope>
    <source>
        <strain evidence="7">CCAP 19/18</strain>
    </source>
</reference>
<keyword evidence="8" id="KW-1185">Reference proteome</keyword>
<comment type="caution">
    <text evidence="7">The sequence shown here is derived from an EMBL/GenBank/DDBJ whole genome shotgun (WGS) entry which is preliminary data.</text>
</comment>
<keyword evidence="2 5" id="KW-0645">Protease</keyword>
<dbReference type="PROSITE" id="PS00680">
    <property type="entry name" value="MAP_1"/>
    <property type="match status" value="1"/>
</dbReference>
<keyword evidence="3 5" id="KW-0479">Metal-binding</keyword>
<evidence type="ECO:0000256" key="2">
    <source>
        <dbReference type="ARBA" id="ARBA00022670"/>
    </source>
</evidence>
<gene>
    <name evidence="7" type="ORF">DUNSADRAFT_3468</name>
</gene>
<keyword evidence="4" id="KW-0378">Hydrolase</keyword>